<dbReference type="Pfam" id="PF25232">
    <property type="entry name" value="DUF7848"/>
    <property type="match status" value="1"/>
</dbReference>
<accession>A0A1V4D4Q8</accession>
<dbReference type="EMBL" id="LAKD02000040">
    <property type="protein sequence ID" value="OPF79334.1"/>
    <property type="molecule type" value="Genomic_DNA"/>
</dbReference>
<organism evidence="2 3">
    <name type="scientific">Streptomyces antioxidans</name>
    <dbReference type="NCBI Taxonomy" id="1507734"/>
    <lineage>
        <taxon>Bacteria</taxon>
        <taxon>Bacillati</taxon>
        <taxon>Actinomycetota</taxon>
        <taxon>Actinomycetes</taxon>
        <taxon>Kitasatosporales</taxon>
        <taxon>Streptomycetaceae</taxon>
        <taxon>Streptomyces</taxon>
    </lineage>
</organism>
<dbReference type="AlphaFoldDB" id="A0A1V4D4Q8"/>
<evidence type="ECO:0000259" key="1">
    <source>
        <dbReference type="Pfam" id="PF25232"/>
    </source>
</evidence>
<protein>
    <recommendedName>
        <fullName evidence="1">DUF7848 domain-containing protein</fullName>
    </recommendedName>
</protein>
<comment type="caution">
    <text evidence="2">The sequence shown here is derived from an EMBL/GenBank/DDBJ whole genome shotgun (WGS) entry which is preliminary data.</text>
</comment>
<gene>
    <name evidence="2" type="ORF">VT50_0216775</name>
</gene>
<proteinExistence type="predicted"/>
<evidence type="ECO:0000313" key="2">
    <source>
        <dbReference type="EMBL" id="OPF79334.1"/>
    </source>
</evidence>
<feature type="domain" description="DUF7848" evidence="1">
    <location>
        <begin position="6"/>
        <end position="79"/>
    </location>
</feature>
<evidence type="ECO:0000313" key="3">
    <source>
        <dbReference type="Proteomes" id="UP000033615"/>
    </source>
</evidence>
<dbReference type="Proteomes" id="UP000033615">
    <property type="component" value="Unassembled WGS sequence"/>
</dbReference>
<sequence length="97" mass="10267">MTTAGNSVIRQGDWTLWTLSTDVTGSPPILEAECTTCDNSSGATEEAKQSEVWCLRHANQTGHTGFRMIITSFFRASTANVGSSATAARGRTATPDA</sequence>
<name>A0A1V4D4Q8_9ACTN</name>
<keyword evidence="3" id="KW-1185">Reference proteome</keyword>
<dbReference type="InterPro" id="IPR057170">
    <property type="entry name" value="DUF7848"/>
</dbReference>
<reference evidence="2" key="1">
    <citation type="submission" date="2016-12" db="EMBL/GenBank/DDBJ databases">
        <title>Genome sequence of Streptomyces antioxidans MUSC 164.</title>
        <authorList>
            <person name="Lee L.-H."/>
            <person name="Ser H.-L."/>
        </authorList>
    </citation>
    <scope>NUCLEOTIDE SEQUENCE [LARGE SCALE GENOMIC DNA]</scope>
    <source>
        <strain evidence="2">MUSC 164</strain>
    </source>
</reference>